<protein>
    <submittedName>
        <fullName evidence="4">ABC transporter</fullName>
    </submittedName>
</protein>
<comment type="caution">
    <text evidence="4">The sequence shown here is derived from an EMBL/GenBank/DDBJ whole genome shotgun (WGS) entry which is preliminary data.</text>
</comment>
<keyword evidence="2" id="KW-0812">Transmembrane</keyword>
<dbReference type="PANTHER" id="PTHR10566:SF113">
    <property type="entry name" value="PROTEIN ACTIVITY OF BC1 COMPLEX KINASE 7, CHLOROPLASTIC"/>
    <property type="match status" value="1"/>
</dbReference>
<gene>
    <name evidence="4" type="ORF">C7B46_04180</name>
</gene>
<sequence length="553" mass="62563">MRVPWPRSANWRRYREIASILAQHGFVMVMDSLGLSRHLSIKQRWLRSRVPEDDANWAERLGLVLAAMGPTFVKLGQLASLRSDILPLNLVTALEKLQSDVPPFGFDVLVQTLEAAWGRPMADVLLYINPEPLAAASLGQVHQGRLLTGQAVVIKVRRPQVVEQTESDLAILKRLGELAERRTEWGRQYQVSTLVAELSRTLREERDFIVEANHTERAFKQYNGQRGMRIPQVLWEWTRPEVLVLEEVTGTKINEWTSSWLAPNQLAEKFVGAVYYQIFVNGFFHADPHPGNIHVNDRGQVVFLDWGLVGNFTPDMRKKSVDLIIGLSFGKSSRVVDSLLALGVIEGQVDRHALLQDVDQLRRRYYEVELEQFNLGQALSDILTLAQTYQIRIPPEYTLLAKTAVTVDGVVRKLDPHASLVNLGKPHALELLWQRLTPGWWGPDAVETAMEWADAVVRLPNQVDRALNTLGQGEFRIILEHKNLDKVLQHWERLVNRLALTLLLAALIVGTGLVVHRDQLDALTHFPLGEYAFIATLAMGLWVVVGAMRRGKL</sequence>
<name>A0A2T2XJH0_9FIRM</name>
<accession>A0A2T2XJH0</accession>
<dbReference type="PANTHER" id="PTHR10566">
    <property type="entry name" value="CHAPERONE-ACTIVITY OF BC1 COMPLEX CABC1 -RELATED"/>
    <property type="match status" value="1"/>
</dbReference>
<dbReference type="SUPFAM" id="SSF56112">
    <property type="entry name" value="Protein kinase-like (PK-like)"/>
    <property type="match status" value="1"/>
</dbReference>
<reference evidence="4 5" key="1">
    <citation type="journal article" date="2014" name="BMC Genomics">
        <title>Comparison of environmental and isolate Sulfobacillus genomes reveals diverse carbon, sulfur, nitrogen, and hydrogen metabolisms.</title>
        <authorList>
            <person name="Justice N.B."/>
            <person name="Norman A."/>
            <person name="Brown C.T."/>
            <person name="Singh A."/>
            <person name="Thomas B.C."/>
            <person name="Banfield J.F."/>
        </authorList>
    </citation>
    <scope>NUCLEOTIDE SEQUENCE [LARGE SCALE GENOMIC DNA]</scope>
    <source>
        <strain evidence="4">AMDSBA4</strain>
    </source>
</reference>
<dbReference type="InterPro" id="IPR011009">
    <property type="entry name" value="Kinase-like_dom_sf"/>
</dbReference>
<keyword evidence="2" id="KW-0472">Membrane</keyword>
<dbReference type="CDD" id="cd05121">
    <property type="entry name" value="ABC1_ADCK3-like"/>
    <property type="match status" value="1"/>
</dbReference>
<dbReference type="AlphaFoldDB" id="A0A2T2XJH0"/>
<proteinExistence type="inferred from homology"/>
<evidence type="ECO:0000256" key="1">
    <source>
        <dbReference type="ARBA" id="ARBA00009670"/>
    </source>
</evidence>
<feature type="transmembrane region" description="Helical" evidence="2">
    <location>
        <begin position="494"/>
        <end position="516"/>
    </location>
</feature>
<dbReference type="InterPro" id="IPR004147">
    <property type="entry name" value="ABC1_dom"/>
</dbReference>
<keyword evidence="2" id="KW-1133">Transmembrane helix</keyword>
<evidence type="ECO:0000259" key="3">
    <source>
        <dbReference type="Pfam" id="PF03109"/>
    </source>
</evidence>
<organism evidence="4 5">
    <name type="scientific">Sulfobacillus benefaciens</name>
    <dbReference type="NCBI Taxonomy" id="453960"/>
    <lineage>
        <taxon>Bacteria</taxon>
        <taxon>Bacillati</taxon>
        <taxon>Bacillota</taxon>
        <taxon>Clostridia</taxon>
        <taxon>Eubacteriales</taxon>
        <taxon>Clostridiales Family XVII. Incertae Sedis</taxon>
        <taxon>Sulfobacillus</taxon>
    </lineage>
</organism>
<feature type="transmembrane region" description="Helical" evidence="2">
    <location>
        <begin position="528"/>
        <end position="548"/>
    </location>
</feature>
<dbReference type="Pfam" id="PF03109">
    <property type="entry name" value="ABC1"/>
    <property type="match status" value="1"/>
</dbReference>
<evidence type="ECO:0000313" key="5">
    <source>
        <dbReference type="Proteomes" id="UP000242972"/>
    </source>
</evidence>
<feature type="domain" description="ABC1 atypical kinase-like" evidence="3">
    <location>
        <begin position="96"/>
        <end position="336"/>
    </location>
</feature>
<dbReference type="EMBL" id="PXYW01000007">
    <property type="protein sequence ID" value="PSR34642.1"/>
    <property type="molecule type" value="Genomic_DNA"/>
</dbReference>
<dbReference type="Proteomes" id="UP000242972">
    <property type="component" value="Unassembled WGS sequence"/>
</dbReference>
<evidence type="ECO:0000256" key="2">
    <source>
        <dbReference type="SAM" id="Phobius"/>
    </source>
</evidence>
<comment type="similarity">
    <text evidence="1">Belongs to the protein kinase superfamily. ADCK protein kinase family.</text>
</comment>
<evidence type="ECO:0000313" key="4">
    <source>
        <dbReference type="EMBL" id="PSR34642.1"/>
    </source>
</evidence>
<dbReference type="InterPro" id="IPR050154">
    <property type="entry name" value="UbiB_kinase"/>
</dbReference>